<reference evidence="7" key="1">
    <citation type="submission" date="2017-12" db="EMBL/GenBank/DDBJ databases">
        <title>Genome Sequencing Reveals a Rich Biosynthetic Potential.</title>
        <authorList>
            <person name="Bertrand R.L."/>
            <person name="Abdel-Hameed M.E."/>
            <person name="Sorensen J.L."/>
        </authorList>
    </citation>
    <scope>NUCLEOTIDE SEQUENCE</scope>
</reference>
<dbReference type="InterPro" id="IPR013083">
    <property type="entry name" value="Znf_RING/FYVE/PHD"/>
</dbReference>
<evidence type="ECO:0000256" key="4">
    <source>
        <dbReference type="PROSITE-ProRule" id="PRU00175"/>
    </source>
</evidence>
<protein>
    <recommendedName>
        <fullName evidence="6">RING-type domain-containing protein</fullName>
    </recommendedName>
</protein>
<dbReference type="PANTHER" id="PTHR45969">
    <property type="entry name" value="RING ZINC FINGER PROTEIN-RELATED"/>
    <property type="match status" value="1"/>
</dbReference>
<evidence type="ECO:0000256" key="3">
    <source>
        <dbReference type="ARBA" id="ARBA00022833"/>
    </source>
</evidence>
<keyword evidence="1" id="KW-0479">Metal-binding</keyword>
<dbReference type="InterPro" id="IPR001841">
    <property type="entry name" value="Znf_RING"/>
</dbReference>
<dbReference type="Pfam" id="PF13639">
    <property type="entry name" value="zf-RING_2"/>
    <property type="match status" value="1"/>
</dbReference>
<evidence type="ECO:0000256" key="1">
    <source>
        <dbReference type="ARBA" id="ARBA00022723"/>
    </source>
</evidence>
<name>A0A2K9YDG4_CLAUC</name>
<keyword evidence="3" id="KW-0862">Zinc</keyword>
<dbReference type="AlphaFoldDB" id="A0A2K9YDG4"/>
<dbReference type="GO" id="GO:0061630">
    <property type="term" value="F:ubiquitin protein ligase activity"/>
    <property type="evidence" value="ECO:0007669"/>
    <property type="project" value="TreeGrafter"/>
</dbReference>
<evidence type="ECO:0000313" key="7">
    <source>
        <dbReference type="EMBL" id="AUW30882.1"/>
    </source>
</evidence>
<organism evidence="7">
    <name type="scientific">Cladonia uncialis subsp. uncialis</name>
    <dbReference type="NCBI Taxonomy" id="180999"/>
    <lineage>
        <taxon>Eukaryota</taxon>
        <taxon>Fungi</taxon>
        <taxon>Dikarya</taxon>
        <taxon>Ascomycota</taxon>
        <taxon>Pezizomycotina</taxon>
        <taxon>Lecanoromycetes</taxon>
        <taxon>OSLEUM clade</taxon>
        <taxon>Lecanoromycetidae</taxon>
        <taxon>Lecanorales</taxon>
        <taxon>Lecanorineae</taxon>
        <taxon>Cladoniaceae</taxon>
        <taxon>Cladonia</taxon>
    </lineage>
</organism>
<dbReference type="Gene3D" id="3.30.40.10">
    <property type="entry name" value="Zinc/RING finger domain, C3HC4 (zinc finger)"/>
    <property type="match status" value="1"/>
</dbReference>
<feature type="coiled-coil region" evidence="5">
    <location>
        <begin position="230"/>
        <end position="285"/>
    </location>
</feature>
<dbReference type="SUPFAM" id="SSF57850">
    <property type="entry name" value="RING/U-box"/>
    <property type="match status" value="1"/>
</dbReference>
<dbReference type="GO" id="GO:0008270">
    <property type="term" value="F:zinc ion binding"/>
    <property type="evidence" value="ECO:0007669"/>
    <property type="project" value="UniProtKB-KW"/>
</dbReference>
<evidence type="ECO:0000256" key="5">
    <source>
        <dbReference type="SAM" id="Coils"/>
    </source>
</evidence>
<sequence length="420" mass="47266">MTDTGYPPPENGTCWSSTREGFVFFGSREAESSTATAATTLRYPTLTVRDVSLNRLDTGVGLDETESDRASQSARGPSIRYATRYALASLDRGTATNYDLQDEWEVHPNGESSIQDDETDIEYESTLVAETPKATPNAAQYLSELQPVAVNDLPEDCRTCSICQEIYNTGDEPEQSYLVGRCGHVLGRACLSKWVLPEGSRPNTTCPLCRAVLFEDDTSGPPDVFDDANRELLSQTIEELLNEEDRLEEDGALLSALFPGEADPLDEYEERLQDLFDELTEPEIEDERYSPAFLDAMFASTQALEVWDGFRDHRRERAEMGIAQPPYIFSEYVLTFFRRYVHRSNVGSSATISVGSSLRRLMGQLYDRLREDMERIAMPIVWTESGPPLSLLLDPATIPLIETALERLVDIERQWYEADR</sequence>
<evidence type="ECO:0000259" key="6">
    <source>
        <dbReference type="PROSITE" id="PS50089"/>
    </source>
</evidence>
<keyword evidence="2 4" id="KW-0863">Zinc-finger</keyword>
<evidence type="ECO:0000256" key="2">
    <source>
        <dbReference type="ARBA" id="ARBA00022771"/>
    </source>
</evidence>
<dbReference type="GO" id="GO:0016567">
    <property type="term" value="P:protein ubiquitination"/>
    <property type="evidence" value="ECO:0007669"/>
    <property type="project" value="TreeGrafter"/>
</dbReference>
<keyword evidence="5" id="KW-0175">Coiled coil</keyword>
<feature type="domain" description="RING-type" evidence="6">
    <location>
        <begin position="160"/>
        <end position="210"/>
    </location>
</feature>
<accession>A0A2K9YDG4</accession>
<proteinExistence type="predicted"/>
<dbReference type="SMART" id="SM00184">
    <property type="entry name" value="RING"/>
    <property type="match status" value="1"/>
</dbReference>
<dbReference type="PROSITE" id="PS50089">
    <property type="entry name" value="ZF_RING_2"/>
    <property type="match status" value="1"/>
</dbReference>
<dbReference type="PANTHER" id="PTHR45969:SF81">
    <property type="entry name" value="OS08G0157400 PROTEIN"/>
    <property type="match status" value="1"/>
</dbReference>
<dbReference type="EMBL" id="MG777481">
    <property type="protein sequence ID" value="AUW30882.1"/>
    <property type="molecule type" value="Genomic_DNA"/>
</dbReference>